<reference evidence="2" key="2">
    <citation type="submission" date="2016-02" db="EMBL/GenBank/DDBJ databases">
        <title>Draft genome sequence of five rapidly growing Mycobacterium species.</title>
        <authorList>
            <person name="Katahira K."/>
            <person name="Gotou Y."/>
            <person name="Iida K."/>
            <person name="Ogura Y."/>
            <person name="Hayashi T."/>
        </authorList>
    </citation>
    <scope>NUCLEOTIDE SEQUENCE [LARGE SCALE GENOMIC DNA]</scope>
    <source>
        <strain evidence="2">JCM6368</strain>
    </source>
</reference>
<protein>
    <submittedName>
        <fullName evidence="1">Uncharacterized protein</fullName>
    </submittedName>
</protein>
<dbReference type="Proteomes" id="UP000069705">
    <property type="component" value="Unassembled WGS sequence"/>
</dbReference>
<evidence type="ECO:0000313" key="2">
    <source>
        <dbReference type="Proteomes" id="UP000069705"/>
    </source>
</evidence>
<proteinExistence type="predicted"/>
<evidence type="ECO:0000313" key="1">
    <source>
        <dbReference type="EMBL" id="GAT03705.1"/>
    </source>
</evidence>
<organism evidence="1 2">
    <name type="scientific">Mycolicibacterium fortuitum subsp. acetamidolyticum</name>
    <dbReference type="NCBI Taxonomy" id="144550"/>
    <lineage>
        <taxon>Bacteria</taxon>
        <taxon>Bacillati</taxon>
        <taxon>Actinomycetota</taxon>
        <taxon>Actinomycetes</taxon>
        <taxon>Mycobacteriales</taxon>
        <taxon>Mycobacteriaceae</taxon>
        <taxon>Mycolicibacterium</taxon>
    </lineage>
</organism>
<accession>A0A100WSW4</accession>
<dbReference type="AlphaFoldDB" id="A0A100WSW4"/>
<reference evidence="1 2" key="1">
    <citation type="journal article" date="2016" name="Genome Announc.">
        <title>Draft Genome Sequences of Five Rapidly Growing Mycobacterium Species, M. thermoresistibile, M. fortuitum subsp. acetamidolyticum, M. canariasense, M. brisbanense, and M. novocastrense.</title>
        <authorList>
            <person name="Katahira K."/>
            <person name="Ogura Y."/>
            <person name="Gotoh Y."/>
            <person name="Hayashi T."/>
        </authorList>
    </citation>
    <scope>NUCLEOTIDE SEQUENCE [LARGE SCALE GENOMIC DNA]</scope>
    <source>
        <strain evidence="1 2">JCM6368</strain>
    </source>
</reference>
<name>A0A100WSW4_MYCFO</name>
<comment type="caution">
    <text evidence="1">The sequence shown here is derived from an EMBL/GenBank/DDBJ whole genome shotgun (WGS) entry which is preliminary data.</text>
</comment>
<sequence>MMPHGTNSVDTAALHGLVNALGRAQANGRATTPIIRELLAELGYQLGDSVDAELSDDNRYEAARVAAARTAVVRRRGAAARARRLAREAVAR</sequence>
<dbReference type="EMBL" id="BCSZ01000035">
    <property type="protein sequence ID" value="GAT03705.1"/>
    <property type="molecule type" value="Genomic_DNA"/>
</dbReference>
<gene>
    <name evidence="1" type="ORF">RMCFA_3817</name>
</gene>
<dbReference type="RefSeq" id="WP_061264289.1">
    <property type="nucleotide sequence ID" value="NZ_BCSZ01000035.1"/>
</dbReference>